<dbReference type="PANTHER" id="PTHR21198:SF7">
    <property type="entry name" value="ASPARTATE-GLUTAMATE RACEMASE FAMILY"/>
    <property type="match status" value="1"/>
</dbReference>
<dbReference type="Pfam" id="PF01177">
    <property type="entry name" value="Asp_Glu_race"/>
    <property type="match status" value="1"/>
</dbReference>
<evidence type="ECO:0000256" key="1">
    <source>
        <dbReference type="ARBA" id="ARBA00007847"/>
    </source>
</evidence>
<dbReference type="NCBIfam" id="TIGR00035">
    <property type="entry name" value="asp_race"/>
    <property type="match status" value="1"/>
</dbReference>
<dbReference type="Proteomes" id="UP000295645">
    <property type="component" value="Unassembled WGS sequence"/>
</dbReference>
<evidence type="ECO:0000313" key="4">
    <source>
        <dbReference type="Proteomes" id="UP000295645"/>
    </source>
</evidence>
<evidence type="ECO:0000313" key="3">
    <source>
        <dbReference type="EMBL" id="TCV97643.1"/>
    </source>
</evidence>
<sequence length="249" mass="27284">MDTVMNASGDTQMKVIGLIGGMSWESSAEYYRLINDGVKAALGGHNNARSLMMTVNFHDIETLQHEGRWDELGTHMADAARRLAAGGADVLLLCTNTMHKLWPVVEDAVDMPLIHIADPTAAAIGRAGFQKVGLLGTRFTMEQDFYRGRLETRHGLDVVIPGEADRTIVHSVIYDELCLGRVVESSRRELQRIVRELGEQGAQCVILGCTELMLLLSADDVSIPVFDTTALHAEAAVRFATGELILPER</sequence>
<dbReference type="PANTHER" id="PTHR21198">
    <property type="entry name" value="GLUTAMATE RACEMASE"/>
    <property type="match status" value="1"/>
</dbReference>
<name>A0A4R3Z1I3_9GAMM</name>
<dbReference type="EMBL" id="SMCS01000001">
    <property type="protein sequence ID" value="TCV97643.1"/>
    <property type="molecule type" value="Genomic_DNA"/>
</dbReference>
<dbReference type="InterPro" id="IPR001920">
    <property type="entry name" value="Asp/Glu_race"/>
</dbReference>
<organism evidence="3 4">
    <name type="scientific">Luteibacter rhizovicinus</name>
    <dbReference type="NCBI Taxonomy" id="242606"/>
    <lineage>
        <taxon>Bacteria</taxon>
        <taxon>Pseudomonadati</taxon>
        <taxon>Pseudomonadota</taxon>
        <taxon>Gammaproteobacteria</taxon>
        <taxon>Lysobacterales</taxon>
        <taxon>Rhodanobacteraceae</taxon>
        <taxon>Luteibacter</taxon>
    </lineage>
</organism>
<protein>
    <submittedName>
        <fullName evidence="3">Aspartate racemase</fullName>
    </submittedName>
</protein>
<gene>
    <name evidence="3" type="ORF">EC912_101660</name>
</gene>
<dbReference type="InterPro" id="IPR015942">
    <property type="entry name" value="Asp/Glu/hydantoin_racemase"/>
</dbReference>
<dbReference type="Gene3D" id="3.40.50.1860">
    <property type="match status" value="2"/>
</dbReference>
<comment type="caution">
    <text evidence="3">The sequence shown here is derived from an EMBL/GenBank/DDBJ whole genome shotgun (WGS) entry which is preliminary data.</text>
</comment>
<comment type="similarity">
    <text evidence="1">Belongs to the aspartate/glutamate racemases family.</text>
</comment>
<dbReference type="AlphaFoldDB" id="A0A4R3Z1I3"/>
<dbReference type="SUPFAM" id="SSF53681">
    <property type="entry name" value="Aspartate/glutamate racemase"/>
    <property type="match status" value="2"/>
</dbReference>
<dbReference type="InterPro" id="IPR004380">
    <property type="entry name" value="Asp_race"/>
</dbReference>
<evidence type="ECO:0000256" key="2">
    <source>
        <dbReference type="ARBA" id="ARBA00023235"/>
    </source>
</evidence>
<keyword evidence="4" id="KW-1185">Reference proteome</keyword>
<reference evidence="3 4" key="1">
    <citation type="submission" date="2019-03" db="EMBL/GenBank/DDBJ databases">
        <title>Above-ground endophytic microbial communities from plants in different locations in the United States.</title>
        <authorList>
            <person name="Frank C."/>
        </authorList>
    </citation>
    <scope>NUCLEOTIDE SEQUENCE [LARGE SCALE GENOMIC DNA]</scope>
    <source>
        <strain evidence="3 4">LP_13_YM</strain>
    </source>
</reference>
<keyword evidence="2" id="KW-0413">Isomerase</keyword>
<accession>A0A4R3Z1I3</accession>
<proteinExistence type="inferred from homology"/>
<dbReference type="GO" id="GO:0047661">
    <property type="term" value="F:amino-acid racemase activity"/>
    <property type="evidence" value="ECO:0007669"/>
    <property type="project" value="InterPro"/>
</dbReference>